<protein>
    <submittedName>
        <fullName evidence="2">Uncharacterized protein</fullName>
    </submittedName>
</protein>
<dbReference type="Proteomes" id="UP000244571">
    <property type="component" value="Chromosome"/>
</dbReference>
<dbReference type="RefSeq" id="WP_108621297.1">
    <property type="nucleotide sequence ID" value="NZ_CP028901.1"/>
</dbReference>
<dbReference type="AlphaFoldDB" id="A0A2R4XJ94"/>
<feature type="region of interest" description="Disordered" evidence="1">
    <location>
        <begin position="41"/>
        <end position="90"/>
    </location>
</feature>
<evidence type="ECO:0000313" key="3">
    <source>
        <dbReference type="Proteomes" id="UP000244571"/>
    </source>
</evidence>
<name>A0A2R4XJ94_9BURK</name>
<dbReference type="KEGG" id="boz:DBV39_09285"/>
<organism evidence="2 3">
    <name type="scientific">Orrella marina</name>
    <dbReference type="NCBI Taxonomy" id="2163011"/>
    <lineage>
        <taxon>Bacteria</taxon>
        <taxon>Pseudomonadati</taxon>
        <taxon>Pseudomonadota</taxon>
        <taxon>Betaproteobacteria</taxon>
        <taxon>Burkholderiales</taxon>
        <taxon>Alcaligenaceae</taxon>
        <taxon>Orrella</taxon>
    </lineage>
</organism>
<proteinExistence type="predicted"/>
<keyword evidence="3" id="KW-1185">Reference proteome</keyword>
<gene>
    <name evidence="2" type="ORF">DBV39_09285</name>
</gene>
<evidence type="ECO:0000256" key="1">
    <source>
        <dbReference type="SAM" id="MobiDB-lite"/>
    </source>
</evidence>
<sequence>MARVRLKRDQSRYELATLTRGNPSGKRYNADLKASRNIRAHDWVDQHERQERKGRNAPCARDGQKFPLWTENAGHPLDPVEDHRFSGRGE</sequence>
<dbReference type="EMBL" id="CP028901">
    <property type="protein sequence ID" value="AWB33870.1"/>
    <property type="molecule type" value="Genomic_DNA"/>
</dbReference>
<evidence type="ECO:0000313" key="2">
    <source>
        <dbReference type="EMBL" id="AWB33870.1"/>
    </source>
</evidence>
<feature type="compositionally biased region" description="Basic and acidic residues" evidence="1">
    <location>
        <begin position="78"/>
        <end position="90"/>
    </location>
</feature>
<accession>A0A2R4XJ94</accession>
<feature type="compositionally biased region" description="Basic and acidic residues" evidence="1">
    <location>
        <begin position="41"/>
        <end position="54"/>
    </location>
</feature>
<reference evidence="2 3" key="1">
    <citation type="submission" date="2018-04" db="EMBL/GenBank/DDBJ databases">
        <title>Bordetella sp. HZ20 isolated from seawater.</title>
        <authorList>
            <person name="Sun C."/>
        </authorList>
    </citation>
    <scope>NUCLEOTIDE SEQUENCE [LARGE SCALE GENOMIC DNA]</scope>
    <source>
        <strain evidence="2 3">HZ20</strain>
    </source>
</reference>